<protein>
    <submittedName>
        <fullName evidence="2">Uncharacterized protein</fullName>
    </submittedName>
</protein>
<evidence type="ECO:0000256" key="1">
    <source>
        <dbReference type="SAM" id="Phobius"/>
    </source>
</evidence>
<dbReference type="Proteomes" id="UP000525078">
    <property type="component" value="Unassembled WGS sequence"/>
</dbReference>
<accession>A0A7J6GMD1</accession>
<dbReference type="AlphaFoldDB" id="A0A7J6GMD1"/>
<sequence length="248" mass="28508">MAHLLNTSFASSSQTFGGNPNFPPALLISGRRSRVHVQAKTKNTVFSSPIYTVTYLYSWVDFYSFSRKWKELVDKVQAKQLQPQEFNNELFRNLFNFNGVEVVKRPLLCASTFSMGQTLWLISVPFAQASESIKYNAVYEVGEFFELGIQLSYLLILLGFLGVGTFFVIRQVLVRRELDLSAKELQEQVRSGDASATEYFELGAVMLRRKFYPAATKYLLQAIDKWDGDDQDLAQVYLEFIIKFFLKY</sequence>
<reference evidence="2 3" key="1">
    <citation type="journal article" date="2020" name="bioRxiv">
        <title>Sequence and annotation of 42 cannabis genomes reveals extensive copy number variation in cannabinoid synthesis and pathogen resistance genes.</title>
        <authorList>
            <person name="Mckernan K.J."/>
            <person name="Helbert Y."/>
            <person name="Kane L.T."/>
            <person name="Ebling H."/>
            <person name="Zhang L."/>
            <person name="Liu B."/>
            <person name="Eaton Z."/>
            <person name="Mclaughlin S."/>
            <person name="Kingan S."/>
            <person name="Baybayan P."/>
            <person name="Concepcion G."/>
            <person name="Jordan M."/>
            <person name="Riva A."/>
            <person name="Barbazuk W."/>
            <person name="Harkins T."/>
        </authorList>
    </citation>
    <scope>NUCLEOTIDE SEQUENCE [LARGE SCALE GENOMIC DNA]</scope>
    <source>
        <strain evidence="3">cv. Jamaican Lion 4</strain>
        <tissue evidence="2">Leaf</tissue>
    </source>
</reference>
<evidence type="ECO:0000313" key="2">
    <source>
        <dbReference type="EMBL" id="KAF4384042.1"/>
    </source>
</evidence>
<comment type="caution">
    <text evidence="2">The sequence shown here is derived from an EMBL/GenBank/DDBJ whole genome shotgun (WGS) entry which is preliminary data.</text>
</comment>
<proteinExistence type="predicted"/>
<organism evidence="2 3">
    <name type="scientific">Cannabis sativa</name>
    <name type="common">Hemp</name>
    <name type="synonym">Marijuana</name>
    <dbReference type="NCBI Taxonomy" id="3483"/>
    <lineage>
        <taxon>Eukaryota</taxon>
        <taxon>Viridiplantae</taxon>
        <taxon>Streptophyta</taxon>
        <taxon>Embryophyta</taxon>
        <taxon>Tracheophyta</taxon>
        <taxon>Spermatophyta</taxon>
        <taxon>Magnoliopsida</taxon>
        <taxon>eudicotyledons</taxon>
        <taxon>Gunneridae</taxon>
        <taxon>Pentapetalae</taxon>
        <taxon>rosids</taxon>
        <taxon>fabids</taxon>
        <taxon>Rosales</taxon>
        <taxon>Cannabaceae</taxon>
        <taxon>Cannabis</taxon>
    </lineage>
</organism>
<keyword evidence="1" id="KW-1133">Transmembrane helix</keyword>
<name>A0A7J6GMD1_CANSA</name>
<evidence type="ECO:0000313" key="3">
    <source>
        <dbReference type="Proteomes" id="UP000525078"/>
    </source>
</evidence>
<keyword evidence="1" id="KW-0812">Transmembrane</keyword>
<gene>
    <name evidence="2" type="ORF">F8388_018794</name>
</gene>
<keyword evidence="1" id="KW-0472">Membrane</keyword>
<feature type="transmembrane region" description="Helical" evidence="1">
    <location>
        <begin position="147"/>
        <end position="169"/>
    </location>
</feature>
<dbReference type="EMBL" id="JAATIP010000050">
    <property type="protein sequence ID" value="KAF4384042.1"/>
    <property type="molecule type" value="Genomic_DNA"/>
</dbReference>